<dbReference type="PANTHER" id="PTHR35011:SF4">
    <property type="entry name" value="SLL1102 PROTEIN"/>
    <property type="match status" value="1"/>
</dbReference>
<keyword evidence="7 9" id="KW-0472">Membrane</keyword>
<evidence type="ECO:0000256" key="5">
    <source>
        <dbReference type="ARBA" id="ARBA00022692"/>
    </source>
</evidence>
<comment type="similarity">
    <text evidence="8 9">Belongs to the TRAP transporter small permease family.</text>
</comment>
<dbReference type="Pfam" id="PF04290">
    <property type="entry name" value="DctQ"/>
    <property type="match status" value="1"/>
</dbReference>
<dbReference type="InterPro" id="IPR055348">
    <property type="entry name" value="DctQ"/>
</dbReference>
<keyword evidence="2 9" id="KW-0813">Transport</keyword>
<dbReference type="EMBL" id="JANCMW010000010">
    <property type="protein sequence ID" value="MDF0751635.1"/>
    <property type="molecule type" value="Genomic_DNA"/>
</dbReference>
<feature type="transmembrane region" description="Helical" evidence="9">
    <location>
        <begin position="91"/>
        <end position="113"/>
    </location>
</feature>
<evidence type="ECO:0000256" key="9">
    <source>
        <dbReference type="RuleBase" id="RU369079"/>
    </source>
</evidence>
<feature type="domain" description="Tripartite ATP-independent periplasmic transporters DctQ component" evidence="10">
    <location>
        <begin position="29"/>
        <end position="160"/>
    </location>
</feature>
<dbReference type="InterPro" id="IPR007387">
    <property type="entry name" value="TRAP_DctQ"/>
</dbReference>
<gene>
    <name evidence="11" type="ORF">NLU14_15510</name>
</gene>
<keyword evidence="4 9" id="KW-0997">Cell inner membrane</keyword>
<comment type="caution">
    <text evidence="9">Lacks conserved residue(s) required for the propagation of feature annotation.</text>
</comment>
<sequence length="182" mass="20159">MGVLTAFMRGVTRLNDVIGRGIALLVFAMFAFLIMEVAFRYLFNSPTVWTNELTQMLFGVYAVMSGGYIMAHRGHVNVDLLHSHLPPRGQAVLDILTSVIFFIFTLALLYFGFSMASESIASWETSYSAWNPPIWPVKAAIPLGTGLLVLQGIVKLLEDIAVAFNLSYYTPEPQEDNEGESS</sequence>
<evidence type="ECO:0000313" key="11">
    <source>
        <dbReference type="EMBL" id="MDF0751635.1"/>
    </source>
</evidence>
<evidence type="ECO:0000256" key="1">
    <source>
        <dbReference type="ARBA" id="ARBA00004429"/>
    </source>
</evidence>
<dbReference type="PANTHER" id="PTHR35011">
    <property type="entry name" value="2,3-DIKETO-L-GULONATE TRAP TRANSPORTER SMALL PERMEASE PROTEIN YIAM"/>
    <property type="match status" value="1"/>
</dbReference>
<feature type="transmembrane region" description="Helical" evidence="9">
    <location>
        <begin position="21"/>
        <end position="41"/>
    </location>
</feature>
<reference evidence="11" key="1">
    <citation type="submission" date="2022-07" db="EMBL/GenBank/DDBJ databases">
        <title>Marinobacter iranensis a new bacterium isolate from a hipersaline lake in Iran.</title>
        <authorList>
            <person name="Mohammad A.M.A."/>
            <person name="Cristina S.-P."/>
            <person name="Antonio V."/>
        </authorList>
    </citation>
    <scope>NUCLEOTIDE SEQUENCE</scope>
    <source>
        <strain evidence="11">71-i</strain>
    </source>
</reference>
<comment type="subunit">
    <text evidence="9">The complex comprises the extracytoplasmic solute receptor protein and the two transmembrane proteins.</text>
</comment>
<evidence type="ECO:0000256" key="2">
    <source>
        <dbReference type="ARBA" id="ARBA00022448"/>
    </source>
</evidence>
<evidence type="ECO:0000256" key="7">
    <source>
        <dbReference type="ARBA" id="ARBA00023136"/>
    </source>
</evidence>
<comment type="subcellular location">
    <subcellularLocation>
        <location evidence="1 9">Cell inner membrane</location>
        <topology evidence="1 9">Multi-pass membrane protein</topology>
    </subcellularLocation>
</comment>
<proteinExistence type="inferred from homology"/>
<evidence type="ECO:0000259" key="10">
    <source>
        <dbReference type="Pfam" id="PF04290"/>
    </source>
</evidence>
<comment type="caution">
    <text evidence="11">The sequence shown here is derived from an EMBL/GenBank/DDBJ whole genome shotgun (WGS) entry which is preliminary data.</text>
</comment>
<dbReference type="RefSeq" id="WP_275708127.1">
    <property type="nucleotide sequence ID" value="NZ_JANCMW010000010.1"/>
</dbReference>
<keyword evidence="5 9" id="KW-0812">Transmembrane</keyword>
<keyword evidence="12" id="KW-1185">Reference proteome</keyword>
<evidence type="ECO:0000256" key="3">
    <source>
        <dbReference type="ARBA" id="ARBA00022475"/>
    </source>
</evidence>
<keyword evidence="3" id="KW-1003">Cell membrane</keyword>
<comment type="function">
    <text evidence="9">Part of the tripartite ATP-independent periplasmic (TRAP) transport system.</text>
</comment>
<evidence type="ECO:0000256" key="6">
    <source>
        <dbReference type="ARBA" id="ARBA00022989"/>
    </source>
</evidence>
<name>A0ABT5YD78_9GAMM</name>
<evidence type="ECO:0000256" key="8">
    <source>
        <dbReference type="ARBA" id="ARBA00038436"/>
    </source>
</evidence>
<evidence type="ECO:0000256" key="4">
    <source>
        <dbReference type="ARBA" id="ARBA00022519"/>
    </source>
</evidence>
<accession>A0ABT5YD78</accession>
<keyword evidence="6 9" id="KW-1133">Transmembrane helix</keyword>
<evidence type="ECO:0000313" key="12">
    <source>
        <dbReference type="Proteomes" id="UP001143391"/>
    </source>
</evidence>
<dbReference type="Proteomes" id="UP001143391">
    <property type="component" value="Unassembled WGS sequence"/>
</dbReference>
<protein>
    <recommendedName>
        <fullName evidence="9">TRAP transporter small permease protein</fullName>
    </recommendedName>
</protein>
<organism evidence="11 12">
    <name type="scientific">Marinobacter iranensis</name>
    <dbReference type="NCBI Taxonomy" id="2962607"/>
    <lineage>
        <taxon>Bacteria</taxon>
        <taxon>Pseudomonadati</taxon>
        <taxon>Pseudomonadota</taxon>
        <taxon>Gammaproteobacteria</taxon>
        <taxon>Pseudomonadales</taxon>
        <taxon>Marinobacteraceae</taxon>
        <taxon>Marinobacter</taxon>
    </lineage>
</organism>
<feature type="transmembrane region" description="Helical" evidence="9">
    <location>
        <begin position="53"/>
        <end position="71"/>
    </location>
</feature>